<feature type="region of interest" description="Disordered" evidence="1">
    <location>
        <begin position="1"/>
        <end position="63"/>
    </location>
</feature>
<reference evidence="3" key="2">
    <citation type="submission" date="2022-10" db="UniProtKB">
        <authorList>
            <consortium name="EnsemblMetazoa"/>
        </authorList>
    </citation>
    <scope>IDENTIFICATION</scope>
    <source>
        <strain evidence="3">LVP_AGWG</strain>
    </source>
</reference>
<name>A0A903V7I2_AEDAE</name>
<dbReference type="Gene3D" id="3.30.1330.30">
    <property type="match status" value="1"/>
</dbReference>
<dbReference type="InterPro" id="IPR029064">
    <property type="entry name" value="Ribosomal_eL30-like_sf"/>
</dbReference>
<dbReference type="InterPro" id="IPR040051">
    <property type="entry name" value="SECISBP2"/>
</dbReference>
<dbReference type="OrthoDB" id="263617at2759"/>
<dbReference type="AlphaFoldDB" id="A0A903V7I2"/>
<evidence type="ECO:0000256" key="1">
    <source>
        <dbReference type="SAM" id="MobiDB-lite"/>
    </source>
</evidence>
<dbReference type="GO" id="GO:0005739">
    <property type="term" value="C:mitochondrion"/>
    <property type="evidence" value="ECO:0007669"/>
    <property type="project" value="TreeGrafter"/>
</dbReference>
<evidence type="ECO:0000313" key="3">
    <source>
        <dbReference type="EnsemblMetazoa" id="AAEL019769-PA"/>
    </source>
</evidence>
<keyword evidence="4" id="KW-1185">Reference proteome</keyword>
<evidence type="ECO:0000259" key="2">
    <source>
        <dbReference type="Pfam" id="PF01248"/>
    </source>
</evidence>
<feature type="region of interest" description="Disordered" evidence="1">
    <location>
        <begin position="78"/>
        <end position="99"/>
    </location>
</feature>
<dbReference type="SUPFAM" id="SSF55315">
    <property type="entry name" value="L30e-like"/>
    <property type="match status" value="1"/>
</dbReference>
<proteinExistence type="predicted"/>
<feature type="compositionally biased region" description="Basic and acidic residues" evidence="1">
    <location>
        <begin position="27"/>
        <end position="55"/>
    </location>
</feature>
<dbReference type="FunFam" id="3.30.1330.30:FF:000050">
    <property type="entry name" value="Putative selenocysteine insertion sequence-binding protein 2"/>
    <property type="match status" value="1"/>
</dbReference>
<protein>
    <recommendedName>
        <fullName evidence="2">Ribosomal protein eL8/eL30/eS12/Gadd45 domain-containing protein</fullName>
    </recommendedName>
</protein>
<feature type="compositionally biased region" description="Basic and acidic residues" evidence="1">
    <location>
        <begin position="153"/>
        <end position="177"/>
    </location>
</feature>
<accession>A0A903V7I2</accession>
<dbReference type="GO" id="GO:1990904">
    <property type="term" value="C:ribonucleoprotein complex"/>
    <property type="evidence" value="ECO:0007669"/>
    <property type="project" value="TreeGrafter"/>
</dbReference>
<dbReference type="Pfam" id="PF01248">
    <property type="entry name" value="Ribosomal_L7Ae"/>
    <property type="match status" value="1"/>
</dbReference>
<gene>
    <name evidence="3" type="primary">5575013</name>
</gene>
<dbReference type="Proteomes" id="UP000008820">
    <property type="component" value="Chromosome 3"/>
</dbReference>
<dbReference type="InterPro" id="IPR004038">
    <property type="entry name" value="Ribosomal_eL8/eL30/eS12/Gad45"/>
</dbReference>
<reference evidence="3 4" key="1">
    <citation type="submission" date="2017-06" db="EMBL/GenBank/DDBJ databases">
        <title>Aedes aegypti genome working group (AGWG) sequencing and assembly.</title>
        <authorList>
            <consortium name="Aedes aegypti Genome Working Group (AGWG)"/>
            <person name="Matthews B.J."/>
        </authorList>
    </citation>
    <scope>NUCLEOTIDE SEQUENCE [LARGE SCALE GENOMIC DNA]</scope>
    <source>
        <strain evidence="3 4">LVP_AGWG</strain>
    </source>
</reference>
<organism evidence="3 4">
    <name type="scientific">Aedes aegypti</name>
    <name type="common">Yellowfever mosquito</name>
    <name type="synonym">Culex aegypti</name>
    <dbReference type="NCBI Taxonomy" id="7159"/>
    <lineage>
        <taxon>Eukaryota</taxon>
        <taxon>Metazoa</taxon>
        <taxon>Ecdysozoa</taxon>
        <taxon>Arthropoda</taxon>
        <taxon>Hexapoda</taxon>
        <taxon>Insecta</taxon>
        <taxon>Pterygota</taxon>
        <taxon>Neoptera</taxon>
        <taxon>Endopterygota</taxon>
        <taxon>Diptera</taxon>
        <taxon>Nematocera</taxon>
        <taxon>Culicoidea</taxon>
        <taxon>Culicidae</taxon>
        <taxon>Culicinae</taxon>
        <taxon>Aedini</taxon>
        <taxon>Aedes</taxon>
        <taxon>Stegomyia</taxon>
    </lineage>
</organism>
<dbReference type="PANTHER" id="PTHR13284:SF4">
    <property type="entry name" value="C2H2-TYPE DOMAIN-CONTAINING PROTEIN"/>
    <property type="match status" value="1"/>
</dbReference>
<dbReference type="GO" id="GO:0043021">
    <property type="term" value="F:ribonucleoprotein complex binding"/>
    <property type="evidence" value="ECO:0007669"/>
    <property type="project" value="TreeGrafter"/>
</dbReference>
<dbReference type="PANTHER" id="PTHR13284">
    <property type="entry name" value="GH01354P"/>
    <property type="match status" value="1"/>
</dbReference>
<feature type="region of interest" description="Disordered" evidence="1">
    <location>
        <begin position="151"/>
        <end position="202"/>
    </location>
</feature>
<dbReference type="GO" id="GO:0035368">
    <property type="term" value="F:selenocysteine insertion sequence binding"/>
    <property type="evidence" value="ECO:0007669"/>
    <property type="project" value="InterPro"/>
</dbReference>
<feature type="domain" description="Ribosomal protein eL8/eL30/eS12/Gadd45" evidence="2">
    <location>
        <begin position="310"/>
        <end position="394"/>
    </location>
</feature>
<dbReference type="GO" id="GO:0003730">
    <property type="term" value="F:mRNA 3'-UTR binding"/>
    <property type="evidence" value="ECO:0007669"/>
    <property type="project" value="TreeGrafter"/>
</dbReference>
<sequence>MNSSHMDGEFPALGAGSGSSAHLPLSDMERSSARKARKEAEKQKKQAKRYEEQLKKIRGPKSQKIQMIDESFLEKYHTAQALPPGPTLKTKKRSKKTPSDVVQINLSDCIRDRLSLVDKGEIGSGGELKALVKPVVPPIAIIQPAIVLHKGKQRETPKEKKLSKLKKEIINNRKSKQDGQQQPVDGETEDITPGSGSQVTEGGVILNGNHAEGMPPAVGGVSPFLKAIERCCSTEEMVVPPAIGSEEYQNGFPALNDTTVKVSEEKSLHCRAFRTYCDHLITDELRDLAENVVTKLFQFQSNAYGKNPIKAVSNKRYCVGFNEVLKHLETRKIKLVLIAPDLEPNDSIDQLVERVKTICRQARVPYVFAIKRRKMGFHLMKKVPVSCLGIISYDGVDNPVKRMLEIADHERVSYRNVSAGK</sequence>
<evidence type="ECO:0000313" key="4">
    <source>
        <dbReference type="Proteomes" id="UP000008820"/>
    </source>
</evidence>
<dbReference type="EnsemblMetazoa" id="AAEL019769-RA">
    <property type="protein sequence ID" value="AAEL019769-PA"/>
    <property type="gene ID" value="AAEL019769"/>
</dbReference>